<proteinExistence type="predicted"/>
<protein>
    <submittedName>
        <fullName evidence="3">Uncharacterized protein</fullName>
    </submittedName>
</protein>
<name>X6LZ17_RETFI</name>
<feature type="compositionally biased region" description="Polar residues" evidence="1">
    <location>
        <begin position="412"/>
        <end position="426"/>
    </location>
</feature>
<gene>
    <name evidence="3" type="ORF">RFI_30778</name>
</gene>
<dbReference type="Proteomes" id="UP000023152">
    <property type="component" value="Unassembled WGS sequence"/>
</dbReference>
<evidence type="ECO:0000256" key="2">
    <source>
        <dbReference type="SAM" id="Phobius"/>
    </source>
</evidence>
<feature type="region of interest" description="Disordered" evidence="1">
    <location>
        <begin position="207"/>
        <end position="232"/>
    </location>
</feature>
<dbReference type="AlphaFoldDB" id="X6LZ17"/>
<evidence type="ECO:0000313" key="3">
    <source>
        <dbReference type="EMBL" id="ETO06616.1"/>
    </source>
</evidence>
<feature type="region of interest" description="Disordered" evidence="1">
    <location>
        <begin position="405"/>
        <end position="426"/>
    </location>
</feature>
<keyword evidence="4" id="KW-1185">Reference proteome</keyword>
<feature type="region of interest" description="Disordered" evidence="1">
    <location>
        <begin position="534"/>
        <end position="558"/>
    </location>
</feature>
<reference evidence="3 4" key="1">
    <citation type="journal article" date="2013" name="Curr. Biol.">
        <title>The Genome of the Foraminiferan Reticulomyxa filosa.</title>
        <authorList>
            <person name="Glockner G."/>
            <person name="Hulsmann N."/>
            <person name="Schleicher M."/>
            <person name="Noegel A.A."/>
            <person name="Eichinger L."/>
            <person name="Gallinger C."/>
            <person name="Pawlowski J."/>
            <person name="Sierra R."/>
            <person name="Euteneuer U."/>
            <person name="Pillet L."/>
            <person name="Moustafa A."/>
            <person name="Platzer M."/>
            <person name="Groth M."/>
            <person name="Szafranski K."/>
            <person name="Schliwa M."/>
        </authorList>
    </citation>
    <scope>NUCLEOTIDE SEQUENCE [LARGE SCALE GENOMIC DNA]</scope>
</reference>
<feature type="non-terminal residue" evidence="3">
    <location>
        <position position="1"/>
    </location>
</feature>
<feature type="compositionally biased region" description="Basic residues" evidence="1">
    <location>
        <begin position="548"/>
        <end position="557"/>
    </location>
</feature>
<feature type="transmembrane region" description="Helical" evidence="2">
    <location>
        <begin position="449"/>
        <end position="469"/>
    </location>
</feature>
<organism evidence="3 4">
    <name type="scientific">Reticulomyxa filosa</name>
    <dbReference type="NCBI Taxonomy" id="46433"/>
    <lineage>
        <taxon>Eukaryota</taxon>
        <taxon>Sar</taxon>
        <taxon>Rhizaria</taxon>
        <taxon>Retaria</taxon>
        <taxon>Foraminifera</taxon>
        <taxon>Monothalamids</taxon>
        <taxon>Reticulomyxidae</taxon>
        <taxon>Reticulomyxa</taxon>
    </lineage>
</organism>
<keyword evidence="2" id="KW-0812">Transmembrane</keyword>
<evidence type="ECO:0000313" key="4">
    <source>
        <dbReference type="Proteomes" id="UP000023152"/>
    </source>
</evidence>
<dbReference type="EMBL" id="ASPP01026964">
    <property type="protein sequence ID" value="ETO06616.1"/>
    <property type="molecule type" value="Genomic_DNA"/>
</dbReference>
<keyword evidence="2" id="KW-1133">Transmembrane helix</keyword>
<keyword evidence="2" id="KW-0472">Membrane</keyword>
<sequence length="702" mass="79848">KICYLQSSYVHAYKYIYTYIHVYVYLILFHFMTLRYVHVYVYIPRTAKTVFFFFFFKKCLLLCSTNGVRIDMKDACNLNKTWSTYTVLQLFFFFSKNYQKKKSPRLDGKTTLYPVANIATSDIIQQYPLAGLRFMALYEKYIDDGQYTNAPHMINVSYEERQCCTHAYVLVARHYYIELDLEYDGVEPLSENLDALALSHYTSPSVTSYHPTLQGEDQHTRRMSGSPSAKDFHKANTKAFSTATAADMRASTGHTSTMSDDNTRLSKVSSALPATEPWKELNSLEKASMEKKQNEGIKEIVVSSTIATTTTTTITTAAVVAGDAKTRETRFSTRQLSNGFQATSTLPTITSHSLQDSDMMDSDTSTPVGVGVGMFVPQETVTKIGSAVFSSVQASMQSPRPFALQAPPDTATLRQPSTRSDATTTTSYQSRFGDSLERELKFGYLNVPLNLPIIIFKFFFFFFFFICLLNDTFKNLNISYIHIHICIYVEYVYVHMYTGGIEHPDPVDDFQPNKLSKDSPVNGIEVKAHLQRSSATQMSQHLREVSKDKHHVSREKHRSSEVRIVDDKALSTPKGEKSRHLSVLTKPRESWSGTMTKTKQRSVMRSLSIFLFPGNFSMIPSQKVLLDYQNRPKAITEDMADELVHRILDALDGCLLAVFRNMRKPFHRFRNTAVSVSCFYLCFHIITFESCNSCLYVCAQVT</sequence>
<feature type="transmembrane region" description="Helical" evidence="2">
    <location>
        <begin position="16"/>
        <end position="37"/>
    </location>
</feature>
<evidence type="ECO:0000256" key="1">
    <source>
        <dbReference type="SAM" id="MobiDB-lite"/>
    </source>
</evidence>
<accession>X6LZ17</accession>
<comment type="caution">
    <text evidence="3">The sequence shown here is derived from an EMBL/GenBank/DDBJ whole genome shotgun (WGS) entry which is preliminary data.</text>
</comment>